<keyword evidence="6" id="KW-1185">Reference proteome</keyword>
<dbReference type="InterPro" id="IPR050466">
    <property type="entry name" value="Carboxylest/Gibb_receptor"/>
</dbReference>
<proteinExistence type="inferred from homology"/>
<dbReference type="Proteomes" id="UP000030748">
    <property type="component" value="Unassembled WGS sequence"/>
</dbReference>
<feature type="compositionally biased region" description="Polar residues" evidence="3">
    <location>
        <begin position="16"/>
        <end position="25"/>
    </location>
</feature>
<dbReference type="PANTHER" id="PTHR23024">
    <property type="entry name" value="ARYLACETAMIDE DEACETYLASE"/>
    <property type="match status" value="1"/>
</dbReference>
<protein>
    <recommendedName>
        <fullName evidence="4">Alpha/beta hydrolase fold-3 domain-containing protein</fullName>
    </recommendedName>
</protein>
<dbReference type="eggNOG" id="KOG1515">
    <property type="taxonomic scope" value="Eukaryota"/>
</dbReference>
<evidence type="ECO:0000313" key="6">
    <source>
        <dbReference type="Proteomes" id="UP000030748"/>
    </source>
</evidence>
<dbReference type="STRING" id="4155.A0A022QWR1"/>
<keyword evidence="2" id="KW-0378">Hydrolase</keyword>
<name>A0A022QWR1_ERYGU</name>
<dbReference type="GO" id="GO:0016787">
    <property type="term" value="F:hydrolase activity"/>
    <property type="evidence" value="ECO:0007669"/>
    <property type="project" value="UniProtKB-KW"/>
</dbReference>
<dbReference type="Gene3D" id="3.40.50.1820">
    <property type="entry name" value="alpha/beta hydrolase"/>
    <property type="match status" value="1"/>
</dbReference>
<evidence type="ECO:0000259" key="4">
    <source>
        <dbReference type="Pfam" id="PF07859"/>
    </source>
</evidence>
<dbReference type="PROSITE" id="PS01173">
    <property type="entry name" value="LIPASE_GDXG_HIS"/>
    <property type="match status" value="1"/>
</dbReference>
<organism evidence="5 6">
    <name type="scientific">Erythranthe guttata</name>
    <name type="common">Yellow monkey flower</name>
    <name type="synonym">Mimulus guttatus</name>
    <dbReference type="NCBI Taxonomy" id="4155"/>
    <lineage>
        <taxon>Eukaryota</taxon>
        <taxon>Viridiplantae</taxon>
        <taxon>Streptophyta</taxon>
        <taxon>Embryophyta</taxon>
        <taxon>Tracheophyta</taxon>
        <taxon>Spermatophyta</taxon>
        <taxon>Magnoliopsida</taxon>
        <taxon>eudicotyledons</taxon>
        <taxon>Gunneridae</taxon>
        <taxon>Pentapetalae</taxon>
        <taxon>asterids</taxon>
        <taxon>lamiids</taxon>
        <taxon>Lamiales</taxon>
        <taxon>Phrymaceae</taxon>
        <taxon>Erythranthe</taxon>
    </lineage>
</organism>
<dbReference type="SUPFAM" id="SSF53474">
    <property type="entry name" value="alpha/beta-Hydrolases"/>
    <property type="match status" value="1"/>
</dbReference>
<evidence type="ECO:0000256" key="3">
    <source>
        <dbReference type="SAM" id="MobiDB-lite"/>
    </source>
</evidence>
<dbReference type="EMBL" id="KI630880">
    <property type="protein sequence ID" value="EYU32024.1"/>
    <property type="molecule type" value="Genomic_DNA"/>
</dbReference>
<dbReference type="InterPro" id="IPR013094">
    <property type="entry name" value="AB_hydrolase_3"/>
</dbReference>
<comment type="similarity">
    <text evidence="1">Belongs to the 'GDXG' lipolytic enzyme family.</text>
</comment>
<evidence type="ECO:0000313" key="5">
    <source>
        <dbReference type="EMBL" id="EYU32024.1"/>
    </source>
</evidence>
<feature type="domain" description="Alpha/beta hydrolase fold-3" evidence="4">
    <location>
        <begin position="75"/>
        <end position="292"/>
    </location>
</feature>
<feature type="region of interest" description="Disordered" evidence="3">
    <location>
        <begin position="16"/>
        <end position="41"/>
    </location>
</feature>
<dbReference type="InterPro" id="IPR002168">
    <property type="entry name" value="Lipase_GDXG_HIS_AS"/>
</dbReference>
<reference evidence="5 6" key="1">
    <citation type="journal article" date="2013" name="Proc. Natl. Acad. Sci. U.S.A.">
        <title>Fine-scale variation in meiotic recombination in Mimulus inferred from population shotgun sequencing.</title>
        <authorList>
            <person name="Hellsten U."/>
            <person name="Wright K.M."/>
            <person name="Jenkins J."/>
            <person name="Shu S."/>
            <person name="Yuan Y."/>
            <person name="Wessler S.R."/>
            <person name="Schmutz J."/>
            <person name="Willis J.H."/>
            <person name="Rokhsar D.S."/>
        </authorList>
    </citation>
    <scope>NUCLEOTIDE SEQUENCE [LARGE SCALE GENOMIC DNA]</scope>
    <source>
        <strain evidence="6">cv. DUN x IM62</strain>
    </source>
</reference>
<dbReference type="Pfam" id="PF07859">
    <property type="entry name" value="Abhydrolase_3"/>
    <property type="match status" value="1"/>
</dbReference>
<sequence length="345" mass="38202">MEDAYKFLNLSPNSDGSLTRLNQVPTLPASPESDPDDDSPTVALSRDVQLNPANNTFIRIFRPRSIPPGTKLPLVVYFHGGGFVLLSATSFFFHQSCNSMAARFPALIASVEYRLAPEHRLPAAYDDAMDAVAWVKAQASGGDPWVEEYADFSRVFLMGSSAGGNMVYRAALRALDLDIRPAKIAGLIMNQPFFGGVRRTESELKHLDDKVCPLHAADLLWSLALPEGADRGHEYCDASAAGGEKIGRLPASVVRGYSGDPLVDRQKEFAKMLETRGVHVVKQFIDGGHHGVEIFDPKFADALYDDITFFFFFPPLEKNGLFFFLNHKNYTLRKGENLVRTNMKL</sequence>
<gene>
    <name evidence="5" type="ORF">MIMGU_mgv1a009336mg</name>
</gene>
<dbReference type="InterPro" id="IPR029058">
    <property type="entry name" value="AB_hydrolase_fold"/>
</dbReference>
<accession>A0A022QWR1</accession>
<evidence type="ECO:0000256" key="2">
    <source>
        <dbReference type="ARBA" id="ARBA00022801"/>
    </source>
</evidence>
<dbReference type="PANTHER" id="PTHR23024:SF113">
    <property type="entry name" value="CARBOXYLESTERASE 8-RELATED"/>
    <property type="match status" value="1"/>
</dbReference>
<evidence type="ECO:0000256" key="1">
    <source>
        <dbReference type="ARBA" id="ARBA00010515"/>
    </source>
</evidence>
<dbReference type="AlphaFoldDB" id="A0A022QWR1"/>